<evidence type="ECO:0000256" key="1">
    <source>
        <dbReference type="SAM" id="MobiDB-lite"/>
    </source>
</evidence>
<evidence type="ECO:0000313" key="2">
    <source>
        <dbReference type="EMBL" id="KAF3444215.1"/>
    </source>
</evidence>
<proteinExistence type="predicted"/>
<comment type="caution">
    <text evidence="2">The sequence shown here is derived from an EMBL/GenBank/DDBJ whole genome shotgun (WGS) entry which is preliminary data.</text>
</comment>
<evidence type="ECO:0000313" key="3">
    <source>
        <dbReference type="Proteomes" id="UP000796880"/>
    </source>
</evidence>
<accession>A0A8K0MFS6</accession>
<gene>
    <name evidence="2" type="ORF">FNV43_RR13905</name>
</gene>
<dbReference type="AlphaFoldDB" id="A0A8K0MFS6"/>
<feature type="region of interest" description="Disordered" evidence="1">
    <location>
        <begin position="1"/>
        <end position="20"/>
    </location>
</feature>
<dbReference type="Proteomes" id="UP000796880">
    <property type="component" value="Unassembled WGS sequence"/>
</dbReference>
<reference evidence="2" key="1">
    <citation type="submission" date="2020-03" db="EMBL/GenBank/DDBJ databases">
        <title>A high-quality chromosome-level genome assembly of a woody plant with both climbing and erect habits, Rhamnella rubrinervis.</title>
        <authorList>
            <person name="Lu Z."/>
            <person name="Yang Y."/>
            <person name="Zhu X."/>
            <person name="Sun Y."/>
        </authorList>
    </citation>
    <scope>NUCLEOTIDE SEQUENCE</scope>
    <source>
        <strain evidence="2">BYM</strain>
        <tissue evidence="2">Leaf</tissue>
    </source>
</reference>
<name>A0A8K0MFS6_9ROSA</name>
<organism evidence="2 3">
    <name type="scientific">Rhamnella rubrinervis</name>
    <dbReference type="NCBI Taxonomy" id="2594499"/>
    <lineage>
        <taxon>Eukaryota</taxon>
        <taxon>Viridiplantae</taxon>
        <taxon>Streptophyta</taxon>
        <taxon>Embryophyta</taxon>
        <taxon>Tracheophyta</taxon>
        <taxon>Spermatophyta</taxon>
        <taxon>Magnoliopsida</taxon>
        <taxon>eudicotyledons</taxon>
        <taxon>Gunneridae</taxon>
        <taxon>Pentapetalae</taxon>
        <taxon>rosids</taxon>
        <taxon>fabids</taxon>
        <taxon>Rosales</taxon>
        <taxon>Rhamnaceae</taxon>
        <taxon>rhamnoid group</taxon>
        <taxon>Rhamneae</taxon>
        <taxon>Rhamnella</taxon>
    </lineage>
</organism>
<feature type="compositionally biased region" description="Low complexity" evidence="1">
    <location>
        <begin position="9"/>
        <end position="20"/>
    </location>
</feature>
<dbReference type="EMBL" id="VOIH02000006">
    <property type="protein sequence ID" value="KAF3444215.1"/>
    <property type="molecule type" value="Genomic_DNA"/>
</dbReference>
<protein>
    <submittedName>
        <fullName evidence="2">Uncharacterized protein</fullName>
    </submittedName>
</protein>
<sequence>MAPTRPLTYDSSSESSENDVDYSSVIGSECETCKPSTDLLVSRIRNLRGEEGNRKRRRRRGRARREFSLSGYCLKRRLNMKWLEDSKRSRLEEQWRELTLVETQFWLAQGRLRLVQAELDAKICQLINLGH</sequence>
<keyword evidence="3" id="KW-1185">Reference proteome</keyword>